<protein>
    <submittedName>
        <fullName evidence="1">Uncharacterized protein</fullName>
    </submittedName>
</protein>
<gene>
    <name evidence="1" type="ORF">AC579_9442</name>
</gene>
<keyword evidence="2" id="KW-1185">Reference proteome</keyword>
<dbReference type="Proteomes" id="UP000073492">
    <property type="component" value="Unassembled WGS sequence"/>
</dbReference>
<evidence type="ECO:0000313" key="1">
    <source>
        <dbReference type="EMBL" id="KXT02054.1"/>
    </source>
</evidence>
<comment type="caution">
    <text evidence="1">The sequence shown here is derived from an EMBL/GenBank/DDBJ whole genome shotgun (WGS) entry which is preliminary data.</text>
</comment>
<accession>A0A139HHU8</accession>
<reference evidence="1 2" key="1">
    <citation type="submission" date="2015-07" db="EMBL/GenBank/DDBJ databases">
        <title>Comparative genomics of the Sigatoka disease complex on banana suggests a link between parallel evolutionary changes in Pseudocercospora fijiensis and Pseudocercospora eumusae and increased virulence on the banana host.</title>
        <authorList>
            <person name="Chang T.-C."/>
            <person name="Salvucci A."/>
            <person name="Crous P.W."/>
            <person name="Stergiopoulos I."/>
        </authorList>
    </citation>
    <scope>NUCLEOTIDE SEQUENCE [LARGE SCALE GENOMIC DNA]</scope>
    <source>
        <strain evidence="1 2">CBS 116634</strain>
    </source>
</reference>
<name>A0A139HHU8_9PEZI</name>
<sequence length="149" mass="16399">MSANVRTMANLGSNPPTVLAVQVEATASDNPVQISLGQALGSTQLPEPYENIADQEQIMLRSLEVLANYHNEDGTRSDVYEILGQHYRNSDDVIDATLPFAMRQLQTKCHCVEEERNIGDVGLPLVDYYALDGTPRPRIQNLIQISSSG</sequence>
<dbReference type="AlphaFoldDB" id="A0A139HHU8"/>
<organism evidence="1 2">
    <name type="scientific">Pseudocercospora musae</name>
    <dbReference type="NCBI Taxonomy" id="113226"/>
    <lineage>
        <taxon>Eukaryota</taxon>
        <taxon>Fungi</taxon>
        <taxon>Dikarya</taxon>
        <taxon>Ascomycota</taxon>
        <taxon>Pezizomycotina</taxon>
        <taxon>Dothideomycetes</taxon>
        <taxon>Dothideomycetidae</taxon>
        <taxon>Mycosphaerellales</taxon>
        <taxon>Mycosphaerellaceae</taxon>
        <taxon>Pseudocercospora</taxon>
    </lineage>
</organism>
<proteinExistence type="predicted"/>
<evidence type="ECO:0000313" key="2">
    <source>
        <dbReference type="Proteomes" id="UP000073492"/>
    </source>
</evidence>
<dbReference type="EMBL" id="LFZO01000636">
    <property type="protein sequence ID" value="KXT02054.1"/>
    <property type="molecule type" value="Genomic_DNA"/>
</dbReference>